<dbReference type="EMBL" id="JAYMYQ010000001">
    <property type="protein sequence ID" value="KAK7360428.1"/>
    <property type="molecule type" value="Genomic_DNA"/>
</dbReference>
<protein>
    <submittedName>
        <fullName evidence="2">Uncharacterized protein</fullName>
    </submittedName>
</protein>
<sequence>MSARASGFIPFPGLNGESSCEELNGMKEIKSTCSSGFTPSPSHKRPTKNHEDQRAFDTITCTHNHVGAPPGTQLCYHGNKDLNVIRSVFLACNQTTEPGSNNGLHEQQGSHFFLCVLAMDVVINNGFKLNHEGRSCLMYVGLP</sequence>
<proteinExistence type="predicted"/>
<reference evidence="2 3" key="1">
    <citation type="submission" date="2024-01" db="EMBL/GenBank/DDBJ databases">
        <title>The genomes of 5 underutilized Papilionoideae crops provide insights into root nodulation and disease resistanc.</title>
        <authorList>
            <person name="Jiang F."/>
        </authorList>
    </citation>
    <scope>NUCLEOTIDE SEQUENCE [LARGE SCALE GENOMIC DNA]</scope>
    <source>
        <strain evidence="2">LVBAO_FW01</strain>
        <tissue evidence="2">Leaves</tissue>
    </source>
</reference>
<name>A0AAN9MZG7_CANGL</name>
<feature type="compositionally biased region" description="Polar residues" evidence="1">
    <location>
        <begin position="31"/>
        <end position="41"/>
    </location>
</feature>
<evidence type="ECO:0000313" key="2">
    <source>
        <dbReference type="EMBL" id="KAK7360428.1"/>
    </source>
</evidence>
<keyword evidence="3" id="KW-1185">Reference proteome</keyword>
<comment type="caution">
    <text evidence="2">The sequence shown here is derived from an EMBL/GenBank/DDBJ whole genome shotgun (WGS) entry which is preliminary data.</text>
</comment>
<dbReference type="Proteomes" id="UP001367508">
    <property type="component" value="Unassembled WGS sequence"/>
</dbReference>
<feature type="region of interest" description="Disordered" evidence="1">
    <location>
        <begin position="31"/>
        <end position="52"/>
    </location>
</feature>
<dbReference type="AlphaFoldDB" id="A0AAN9MZG7"/>
<organism evidence="2 3">
    <name type="scientific">Canavalia gladiata</name>
    <name type="common">Sword bean</name>
    <name type="synonym">Dolichos gladiatus</name>
    <dbReference type="NCBI Taxonomy" id="3824"/>
    <lineage>
        <taxon>Eukaryota</taxon>
        <taxon>Viridiplantae</taxon>
        <taxon>Streptophyta</taxon>
        <taxon>Embryophyta</taxon>
        <taxon>Tracheophyta</taxon>
        <taxon>Spermatophyta</taxon>
        <taxon>Magnoliopsida</taxon>
        <taxon>eudicotyledons</taxon>
        <taxon>Gunneridae</taxon>
        <taxon>Pentapetalae</taxon>
        <taxon>rosids</taxon>
        <taxon>fabids</taxon>
        <taxon>Fabales</taxon>
        <taxon>Fabaceae</taxon>
        <taxon>Papilionoideae</taxon>
        <taxon>50 kb inversion clade</taxon>
        <taxon>NPAAA clade</taxon>
        <taxon>indigoferoid/millettioid clade</taxon>
        <taxon>Phaseoleae</taxon>
        <taxon>Canavalia</taxon>
    </lineage>
</organism>
<accession>A0AAN9MZG7</accession>
<evidence type="ECO:0000256" key="1">
    <source>
        <dbReference type="SAM" id="MobiDB-lite"/>
    </source>
</evidence>
<evidence type="ECO:0000313" key="3">
    <source>
        <dbReference type="Proteomes" id="UP001367508"/>
    </source>
</evidence>
<gene>
    <name evidence="2" type="ORF">VNO77_02421</name>
</gene>